<protein>
    <submittedName>
        <fullName evidence="1">Uncharacterized protein</fullName>
    </submittedName>
</protein>
<dbReference type="EMBL" id="RQFT01000010">
    <property type="protein sequence ID" value="TGL04803.1"/>
    <property type="molecule type" value="Genomic_DNA"/>
</dbReference>
<dbReference type="AlphaFoldDB" id="A0A7I0HRG1"/>
<proteinExistence type="predicted"/>
<name>A0A7I0HRG1_9LEPT</name>
<accession>A0A7I0HRG1</accession>
<sequence>MTNTGRNICFLPVSKSQVYHTINEPVTFYLDLPIHPPYDVCDAYDAIPMMGLPITEGVTLGWKVSRMQFVDGMGRDVTFDCPNIVITGGQNIGNNPVSFYVVAAFYDQNDRLLSCQTSEHSIQPWERYDVPGLWSRFPFPISEIARVAVRITVSGCVLQIRNEGHILSTQYKLIKKESKKEWKRAGHVVGIHGVQKWNPGKGKLLFATEPLTKENKLRFRLERRENQSFHYLALVQTPDPVSKDTKWDNLIQYVLYDEFGRICHGGSCMGMGNHGEYLSLIPILPEILDSESLSIEYVVWEGPSGTL</sequence>
<dbReference type="OrthoDB" id="317367at2"/>
<organism evidence="1 2">
    <name type="scientific">Leptospira bouyouniensis</name>
    <dbReference type="NCBI Taxonomy" id="2484911"/>
    <lineage>
        <taxon>Bacteria</taxon>
        <taxon>Pseudomonadati</taxon>
        <taxon>Spirochaetota</taxon>
        <taxon>Spirochaetia</taxon>
        <taxon>Leptospirales</taxon>
        <taxon>Leptospiraceae</taxon>
        <taxon>Leptospira</taxon>
    </lineage>
</organism>
<comment type="caution">
    <text evidence="1">The sequence shown here is derived from an EMBL/GenBank/DDBJ whole genome shotgun (WGS) entry which is preliminary data.</text>
</comment>
<gene>
    <name evidence="1" type="ORF">EHQ43_10965</name>
</gene>
<evidence type="ECO:0000313" key="1">
    <source>
        <dbReference type="EMBL" id="TGL04803.1"/>
    </source>
</evidence>
<dbReference type="Proteomes" id="UP000297641">
    <property type="component" value="Unassembled WGS sequence"/>
</dbReference>
<reference evidence="1 2" key="1">
    <citation type="journal article" date="2019" name="PLoS Negl. Trop. Dis.">
        <title>Revisiting the worldwide diversity of Leptospira species in the environment.</title>
        <authorList>
            <person name="Vincent A.T."/>
            <person name="Schiettekatte O."/>
            <person name="Bourhy P."/>
            <person name="Veyrier F.J."/>
            <person name="Picardeau M."/>
        </authorList>
    </citation>
    <scope>NUCLEOTIDE SEQUENCE [LARGE SCALE GENOMIC DNA]</scope>
    <source>
        <strain evidence="1 2">201800273</strain>
    </source>
</reference>
<evidence type="ECO:0000313" key="2">
    <source>
        <dbReference type="Proteomes" id="UP000297641"/>
    </source>
</evidence>